<protein>
    <submittedName>
        <fullName evidence="4">GRIP domain-containing protein</fullName>
    </submittedName>
</protein>
<feature type="domain" description="GRIP" evidence="1">
    <location>
        <begin position="43"/>
        <end position="92"/>
    </location>
</feature>
<evidence type="ECO:0000259" key="1">
    <source>
        <dbReference type="PROSITE" id="PS50913"/>
    </source>
</evidence>
<dbReference type="PROSITE" id="PS50913">
    <property type="entry name" value="GRIP"/>
    <property type="match status" value="1"/>
</dbReference>
<keyword evidence="3" id="KW-1185">Reference proteome</keyword>
<dbReference type="AlphaFoldDB" id="A0A183D5G1"/>
<dbReference type="EMBL" id="UYRT01007110">
    <property type="protein sequence ID" value="VDK41642.1"/>
    <property type="molecule type" value="Genomic_DNA"/>
</dbReference>
<dbReference type="Proteomes" id="UP000271098">
    <property type="component" value="Unassembled WGS sequence"/>
</dbReference>
<dbReference type="Pfam" id="PF01465">
    <property type="entry name" value="GRIP"/>
    <property type="match status" value="1"/>
</dbReference>
<reference evidence="2 3" key="2">
    <citation type="submission" date="2018-11" db="EMBL/GenBank/DDBJ databases">
        <authorList>
            <consortium name="Pathogen Informatics"/>
        </authorList>
    </citation>
    <scope>NUCLEOTIDE SEQUENCE [LARGE SCALE GENOMIC DNA]</scope>
</reference>
<gene>
    <name evidence="2" type="ORF">GPUH_LOCUS3953</name>
</gene>
<proteinExistence type="predicted"/>
<organism evidence="4">
    <name type="scientific">Gongylonema pulchrum</name>
    <dbReference type="NCBI Taxonomy" id="637853"/>
    <lineage>
        <taxon>Eukaryota</taxon>
        <taxon>Metazoa</taxon>
        <taxon>Ecdysozoa</taxon>
        <taxon>Nematoda</taxon>
        <taxon>Chromadorea</taxon>
        <taxon>Rhabditida</taxon>
        <taxon>Spirurina</taxon>
        <taxon>Spiruromorpha</taxon>
        <taxon>Spiruroidea</taxon>
        <taxon>Gongylonematidae</taxon>
        <taxon>Gongylonema</taxon>
    </lineage>
</organism>
<reference evidence="4" key="1">
    <citation type="submission" date="2016-06" db="UniProtKB">
        <authorList>
            <consortium name="WormBaseParasite"/>
        </authorList>
    </citation>
    <scope>IDENTIFICATION</scope>
</reference>
<dbReference type="WBParaSite" id="GPUH_0000395901-mRNA-1">
    <property type="protein sequence ID" value="GPUH_0000395901-mRNA-1"/>
    <property type="gene ID" value="GPUH_0000395901"/>
</dbReference>
<evidence type="ECO:0000313" key="2">
    <source>
        <dbReference type="EMBL" id="VDK41642.1"/>
    </source>
</evidence>
<evidence type="ECO:0000313" key="4">
    <source>
        <dbReference type="WBParaSite" id="GPUH_0000395901-mRNA-1"/>
    </source>
</evidence>
<accession>A0A183D5G1</accession>
<evidence type="ECO:0000313" key="3">
    <source>
        <dbReference type="Proteomes" id="UP000271098"/>
    </source>
</evidence>
<name>A0A183D5G1_9BILA</name>
<dbReference type="InterPro" id="IPR000237">
    <property type="entry name" value="GRIP_dom"/>
</dbReference>
<sequence>MIADRDRAIRAQQQCISKLKQSLVEVTETGSGDDSLLLLDSQTKTDSSSPAHIKRLLLQYLTSCDEECMQLLPTVSSALHLSDEEEREVWASLRSKLHIS</sequence>